<proteinExistence type="predicted"/>
<evidence type="ECO:0000313" key="1">
    <source>
        <dbReference type="EMBL" id="WGW03330.1"/>
    </source>
</evidence>
<protein>
    <recommendedName>
        <fullName evidence="3">Glycosyltransferase</fullName>
    </recommendedName>
</protein>
<accession>A0ABY8QFG5</accession>
<dbReference type="SUPFAM" id="SSF53448">
    <property type="entry name" value="Nucleotide-diphospho-sugar transferases"/>
    <property type="match status" value="1"/>
</dbReference>
<evidence type="ECO:0008006" key="3">
    <source>
        <dbReference type="Google" id="ProtNLM"/>
    </source>
</evidence>
<dbReference type="InterPro" id="IPR029044">
    <property type="entry name" value="Nucleotide-diphossugar_trans"/>
</dbReference>
<organism evidence="1 2">
    <name type="scientific">Tropicibacter oceani</name>
    <dbReference type="NCBI Taxonomy" id="3058420"/>
    <lineage>
        <taxon>Bacteria</taxon>
        <taxon>Pseudomonadati</taxon>
        <taxon>Pseudomonadota</taxon>
        <taxon>Alphaproteobacteria</taxon>
        <taxon>Rhodobacterales</taxon>
        <taxon>Roseobacteraceae</taxon>
        <taxon>Tropicibacter</taxon>
    </lineage>
</organism>
<reference evidence="1 2" key="1">
    <citation type="submission" date="2023-05" db="EMBL/GenBank/DDBJ databases">
        <title>YMD87, complete Genome.</title>
        <authorList>
            <person name="Zhang J."/>
            <person name="Xu X."/>
        </authorList>
    </citation>
    <scope>NUCLEOTIDE SEQUENCE [LARGE SCALE GENOMIC DNA]</scope>
    <source>
        <strain evidence="1 2">YMD87</strain>
    </source>
</reference>
<dbReference type="EMBL" id="CP124616">
    <property type="protein sequence ID" value="WGW03330.1"/>
    <property type="molecule type" value="Genomic_DNA"/>
</dbReference>
<gene>
    <name evidence="1" type="ORF">QF118_15570</name>
</gene>
<keyword evidence="2" id="KW-1185">Reference proteome</keyword>
<dbReference type="RefSeq" id="WP_282299965.1">
    <property type="nucleotide sequence ID" value="NZ_CP124616.1"/>
</dbReference>
<dbReference type="Proteomes" id="UP001241605">
    <property type="component" value="Chromosome"/>
</dbReference>
<evidence type="ECO:0000313" key="2">
    <source>
        <dbReference type="Proteomes" id="UP001241605"/>
    </source>
</evidence>
<sequence length="292" mass="32384">MTLSDVTCLIPLYRSARLLPVVMDNIDSHVALGGRVLCSDEHGLDDAAAQIRDRYAGTGLVQVLDAKATGGNWVSNCNRMIRACQTPFFRIIPHDDSVAGAATAVLAETLRSRPEVVVSHGWVRAQTEAGNRLPQRDEPRLPLRPIDDPMAFSAGLFWQGLFSGSFKSVIRREVIGAGPLLIRPTRSLRHSERAWLFGLSLLGDFAFCEDAAMVKRYWKGSVSDHWRPGASDQIDMADCMAGYVDDLVTDPDSARALRFNLYLNAVRRANWHDDILPDRPPFEPPLPPLTPR</sequence>
<name>A0ABY8QFG5_9RHOB</name>